<dbReference type="RefSeq" id="WP_119335357.1">
    <property type="nucleotide sequence ID" value="NZ_AP018558.1"/>
</dbReference>
<dbReference type="Pfam" id="PF07879">
    <property type="entry name" value="PHB_acc_N"/>
    <property type="match status" value="1"/>
</dbReference>
<dbReference type="NCBIfam" id="TIGR01848">
    <property type="entry name" value="PHA_reg_PhaR"/>
    <property type="match status" value="1"/>
</dbReference>
<feature type="domain" description="PHB accumulation regulatory" evidence="1">
    <location>
        <begin position="72"/>
        <end position="111"/>
    </location>
</feature>
<dbReference type="InterPro" id="IPR007897">
    <property type="entry name" value="PHB_accumulat"/>
</dbReference>
<organism evidence="3 4">
    <name type="scientific">Hydrogenophilus thermoluteolus</name>
    <name type="common">Pseudomonas hydrogenothermophila</name>
    <dbReference type="NCBI Taxonomy" id="297"/>
    <lineage>
        <taxon>Bacteria</taxon>
        <taxon>Pseudomonadati</taxon>
        <taxon>Pseudomonadota</taxon>
        <taxon>Hydrogenophilia</taxon>
        <taxon>Hydrogenophilales</taxon>
        <taxon>Hydrogenophilaceae</taxon>
        <taxon>Hydrogenophilus</taxon>
    </lineage>
</organism>
<evidence type="ECO:0000313" key="4">
    <source>
        <dbReference type="Proteomes" id="UP000262004"/>
    </source>
</evidence>
<protein>
    <submittedName>
        <fullName evidence="3">Polyhydroxyalkanoate synthesis repressor PhaR</fullName>
    </submittedName>
</protein>
<feature type="domain" description="PHA accumulation regulator DNA-binding N-terminal" evidence="2">
    <location>
        <begin position="8"/>
        <end position="66"/>
    </location>
</feature>
<dbReference type="Pfam" id="PF05233">
    <property type="entry name" value="PHB_acc"/>
    <property type="match status" value="1"/>
</dbReference>
<dbReference type="EMBL" id="AP018558">
    <property type="protein sequence ID" value="BBD77637.1"/>
    <property type="molecule type" value="Genomic_DNA"/>
</dbReference>
<dbReference type="OrthoDB" id="5292870at2"/>
<evidence type="ECO:0000259" key="2">
    <source>
        <dbReference type="Pfam" id="PF07879"/>
    </source>
</evidence>
<keyword evidence="4" id="KW-1185">Reference proteome</keyword>
<reference evidence="3 4" key="1">
    <citation type="submission" date="2018-04" db="EMBL/GenBank/DDBJ databases">
        <title>Complete genome sequence of Hydrogenophilus thermoluteolus TH-1.</title>
        <authorList>
            <person name="Arai H."/>
        </authorList>
    </citation>
    <scope>NUCLEOTIDE SEQUENCE [LARGE SCALE GENOMIC DNA]</scope>
    <source>
        <strain evidence="3 4">TH-1</strain>
    </source>
</reference>
<dbReference type="InterPro" id="IPR012909">
    <property type="entry name" value="PHA_DNA-bd_N"/>
</dbReference>
<dbReference type="KEGG" id="htl:HPTL_1373"/>
<gene>
    <name evidence="3" type="primary">phaR</name>
    <name evidence="3" type="ORF">HPTL_1373</name>
</gene>
<name>A0A2Z6DYR6_HYDTE</name>
<sequence length="191" mass="22166">MNAGSERVIKKYPNRRLYDTATSTYITLAEIKEMILHHEPVRVIDAKTQEDLTRSVLLQILMEEEVGGEPIFSTEMLASIIRFYGQASQTLFGQYLENSLKTFLELQSRMQERFRAIYGDNAVMGPEILAQFLSLQPKAMQSMLDAYLEQTQNLWHQMNQQMQRQALSWFEAFYPKSNPTSKNPQSQDESK</sequence>
<dbReference type="AlphaFoldDB" id="A0A2Z6DYR6"/>
<accession>A0A2Z6DYR6</accession>
<evidence type="ECO:0000313" key="3">
    <source>
        <dbReference type="EMBL" id="BBD77637.1"/>
    </source>
</evidence>
<dbReference type="Proteomes" id="UP000262004">
    <property type="component" value="Chromosome"/>
</dbReference>
<proteinExistence type="predicted"/>
<dbReference type="GO" id="GO:0006355">
    <property type="term" value="P:regulation of DNA-templated transcription"/>
    <property type="evidence" value="ECO:0007669"/>
    <property type="project" value="InterPro"/>
</dbReference>
<evidence type="ECO:0000259" key="1">
    <source>
        <dbReference type="Pfam" id="PF05233"/>
    </source>
</evidence>
<dbReference type="InterPro" id="IPR010134">
    <property type="entry name" value="PHA_reg_PhaR"/>
</dbReference>